<evidence type="ECO:0000256" key="3">
    <source>
        <dbReference type="PIRSR" id="PIRSR001112-1"/>
    </source>
</evidence>
<feature type="active site" description="Nucleophile" evidence="3">
    <location>
        <position position="209"/>
    </location>
</feature>
<feature type="domain" description="Epoxide hydrolase N-terminal" evidence="4">
    <location>
        <begin position="21"/>
        <end position="140"/>
    </location>
</feature>
<dbReference type="PRINTS" id="PR00412">
    <property type="entry name" value="EPOXHYDRLASE"/>
</dbReference>
<feature type="active site" description="Proton donor" evidence="3">
    <location>
        <position position="353"/>
    </location>
</feature>
<dbReference type="PANTHER" id="PTHR21661:SF39">
    <property type="entry name" value="HYDROLASE, PUTATIVE (AFU_ORTHOLOGUE AFUA_3G08960)-RELATED"/>
    <property type="match status" value="1"/>
</dbReference>
<proteinExistence type="inferred from homology"/>
<dbReference type="Gene3D" id="3.40.50.1820">
    <property type="entry name" value="alpha/beta hydrolase"/>
    <property type="match status" value="1"/>
</dbReference>
<dbReference type="PANTHER" id="PTHR21661">
    <property type="entry name" value="EPOXIDE HYDROLASE 1-RELATED"/>
    <property type="match status" value="1"/>
</dbReference>
<dbReference type="Pfam" id="PF06441">
    <property type="entry name" value="EHN"/>
    <property type="match status" value="1"/>
</dbReference>
<dbReference type="Proteomes" id="UP000827724">
    <property type="component" value="Unassembled WGS sequence"/>
</dbReference>
<gene>
    <name evidence="5" type="ORF">Trco_004881</name>
</gene>
<reference evidence="5" key="1">
    <citation type="submission" date="2021-08" db="EMBL/GenBank/DDBJ databases">
        <title>Chromosome-Level Trichoderma cornu-damae using Hi-C Data.</title>
        <authorList>
            <person name="Kim C.S."/>
        </authorList>
    </citation>
    <scope>NUCLEOTIDE SEQUENCE</scope>
    <source>
        <strain evidence="5">KA19-0412C</strain>
    </source>
</reference>
<feature type="active site" description="Proton acceptor" evidence="3">
    <location>
        <position position="415"/>
    </location>
</feature>
<dbReference type="InterPro" id="IPR000639">
    <property type="entry name" value="Epox_hydrolase-like"/>
</dbReference>
<evidence type="ECO:0000256" key="1">
    <source>
        <dbReference type="ARBA" id="ARBA00010088"/>
    </source>
</evidence>
<dbReference type="SUPFAM" id="SSF53474">
    <property type="entry name" value="alpha/beta-Hydrolases"/>
    <property type="match status" value="1"/>
</dbReference>
<dbReference type="InterPro" id="IPR016292">
    <property type="entry name" value="Epoxide_hydrolase"/>
</dbReference>
<accession>A0A9P8QN57</accession>
<dbReference type="InterPro" id="IPR029058">
    <property type="entry name" value="AB_hydrolase_fold"/>
</dbReference>
<protein>
    <submittedName>
        <fullName evidence="5">Epoxide hydrolase</fullName>
    </submittedName>
</protein>
<dbReference type="OrthoDB" id="7130006at2759"/>
<comment type="caution">
    <text evidence="5">The sequence shown here is derived from an EMBL/GenBank/DDBJ whole genome shotgun (WGS) entry which is preliminary data.</text>
</comment>
<evidence type="ECO:0000259" key="4">
    <source>
        <dbReference type="Pfam" id="PF06441"/>
    </source>
</evidence>
<organism evidence="5 6">
    <name type="scientific">Trichoderma cornu-damae</name>
    <dbReference type="NCBI Taxonomy" id="654480"/>
    <lineage>
        <taxon>Eukaryota</taxon>
        <taxon>Fungi</taxon>
        <taxon>Dikarya</taxon>
        <taxon>Ascomycota</taxon>
        <taxon>Pezizomycotina</taxon>
        <taxon>Sordariomycetes</taxon>
        <taxon>Hypocreomycetidae</taxon>
        <taxon>Hypocreales</taxon>
        <taxon>Hypocreaceae</taxon>
        <taxon>Trichoderma</taxon>
    </lineage>
</organism>
<dbReference type="EMBL" id="JAIWOZ010000004">
    <property type="protein sequence ID" value="KAH6605728.1"/>
    <property type="molecule type" value="Genomic_DNA"/>
</dbReference>
<keyword evidence="2 5" id="KW-0378">Hydrolase</keyword>
<evidence type="ECO:0000256" key="2">
    <source>
        <dbReference type="ARBA" id="ARBA00022801"/>
    </source>
</evidence>
<comment type="similarity">
    <text evidence="1">Belongs to the peptidase S33 family.</text>
</comment>
<dbReference type="GO" id="GO:0004301">
    <property type="term" value="F:epoxide hydrolase activity"/>
    <property type="evidence" value="ECO:0007669"/>
    <property type="project" value="TreeGrafter"/>
</dbReference>
<keyword evidence="6" id="KW-1185">Reference proteome</keyword>
<name>A0A9P8QN57_9HYPO</name>
<evidence type="ECO:0000313" key="6">
    <source>
        <dbReference type="Proteomes" id="UP000827724"/>
    </source>
</evidence>
<sequence length="441" mass="48516">MSSSKPYAELPSSANNKEAVRAFTLAVPDADLTRIKTLVRLSNVASANYENTHADKSNEFGLTREWLAAAKERWENHFDWRKREQLVNSFPNFKAAIPVPHRGSPSDTSIEIHFAALFSKKKDAVPVVFLHGWPGSFFEFIPILRLLSEKYPDEAGLPYHVVVPSLPGYGLSDAPPAQRDFGLADAAWMLDHLLTKRLGFTSYVIQGGDVGSFIGRIMGARYPGCKAVHLNCCRVAPPPDFNPDHLDEVDKAGLKRTEWFTTTAVAYAMMHSTRPSTVGLVLMSNPLALLAWIGEKFLDWTDPASFPHTPKSGASSPSARDRYPYSIELMDEAIAGAALYYLAGCAPTSLYPYRDLSPRGKGGSATEHPSPDAHVNAPKILGYSFFPSEVMLAPKDWVARSGNLVFFKRHDKGGHFAALEQPAALLEDVEEFVKLLPAAES</sequence>
<evidence type="ECO:0000313" key="5">
    <source>
        <dbReference type="EMBL" id="KAH6605728.1"/>
    </source>
</evidence>
<dbReference type="AlphaFoldDB" id="A0A9P8QN57"/>
<dbReference type="GO" id="GO:0097176">
    <property type="term" value="P:epoxide metabolic process"/>
    <property type="evidence" value="ECO:0007669"/>
    <property type="project" value="TreeGrafter"/>
</dbReference>
<dbReference type="PIRSF" id="PIRSF001112">
    <property type="entry name" value="Epoxide_hydrolase"/>
    <property type="match status" value="1"/>
</dbReference>
<dbReference type="InterPro" id="IPR010497">
    <property type="entry name" value="Epoxide_hydro_N"/>
</dbReference>